<reference evidence="3 4" key="1">
    <citation type="submission" date="2019-09" db="EMBL/GenBank/DDBJ databases">
        <title>A chromosome-level genome assembly of the Chinese tupelo Nyssa sinensis.</title>
        <authorList>
            <person name="Yang X."/>
            <person name="Kang M."/>
            <person name="Yang Y."/>
            <person name="Xiong H."/>
            <person name="Wang M."/>
            <person name="Zhang Z."/>
            <person name="Wang Z."/>
            <person name="Wu H."/>
            <person name="Ma T."/>
            <person name="Liu J."/>
            <person name="Xi Z."/>
        </authorList>
    </citation>
    <scope>NUCLEOTIDE SEQUENCE [LARGE SCALE GENOMIC DNA]</scope>
    <source>
        <strain evidence="3">J267</strain>
        <tissue evidence="3">Leaf</tissue>
    </source>
</reference>
<proteinExistence type="predicted"/>
<dbReference type="SMART" id="SM00271">
    <property type="entry name" value="DnaJ"/>
    <property type="match status" value="1"/>
</dbReference>
<dbReference type="Pfam" id="PF00226">
    <property type="entry name" value="DnaJ"/>
    <property type="match status" value="1"/>
</dbReference>
<dbReference type="Pfam" id="PF23551">
    <property type="entry name" value="Zn_ribbon_20"/>
    <property type="match status" value="1"/>
</dbReference>
<dbReference type="Proteomes" id="UP000325577">
    <property type="component" value="Linkage Group LG10"/>
</dbReference>
<dbReference type="InterPro" id="IPR001623">
    <property type="entry name" value="DnaJ_domain"/>
</dbReference>
<dbReference type="PROSITE" id="PS50076">
    <property type="entry name" value="DNAJ_2"/>
    <property type="match status" value="1"/>
</dbReference>
<dbReference type="SUPFAM" id="SSF46565">
    <property type="entry name" value="Chaperone J-domain"/>
    <property type="match status" value="1"/>
</dbReference>
<feature type="region of interest" description="Disordered" evidence="1">
    <location>
        <begin position="144"/>
        <end position="188"/>
    </location>
</feature>
<dbReference type="AlphaFoldDB" id="A0A5J5BRT7"/>
<organism evidence="3 4">
    <name type="scientific">Nyssa sinensis</name>
    <dbReference type="NCBI Taxonomy" id="561372"/>
    <lineage>
        <taxon>Eukaryota</taxon>
        <taxon>Viridiplantae</taxon>
        <taxon>Streptophyta</taxon>
        <taxon>Embryophyta</taxon>
        <taxon>Tracheophyta</taxon>
        <taxon>Spermatophyta</taxon>
        <taxon>Magnoliopsida</taxon>
        <taxon>eudicotyledons</taxon>
        <taxon>Gunneridae</taxon>
        <taxon>Pentapetalae</taxon>
        <taxon>asterids</taxon>
        <taxon>Cornales</taxon>
        <taxon>Nyssaceae</taxon>
        <taxon>Nyssa</taxon>
    </lineage>
</organism>
<dbReference type="Gene3D" id="1.10.287.110">
    <property type="entry name" value="DnaJ domain"/>
    <property type="match status" value="1"/>
</dbReference>
<name>A0A5J5BRT7_9ASTE</name>
<accession>A0A5J5BRT7</accession>
<dbReference type="InterPro" id="IPR053052">
    <property type="entry name" value="Imprinting_Balance_Reg"/>
</dbReference>
<dbReference type="InterPro" id="IPR056988">
    <property type="entry name" value="Zn_ribbon_pln"/>
</dbReference>
<feature type="domain" description="J" evidence="2">
    <location>
        <begin position="68"/>
        <end position="133"/>
    </location>
</feature>
<evidence type="ECO:0000259" key="2">
    <source>
        <dbReference type="PROSITE" id="PS50076"/>
    </source>
</evidence>
<dbReference type="PROSITE" id="PS00636">
    <property type="entry name" value="DNAJ_1"/>
    <property type="match status" value="1"/>
</dbReference>
<feature type="compositionally biased region" description="Basic and acidic residues" evidence="1">
    <location>
        <begin position="151"/>
        <end position="168"/>
    </location>
</feature>
<keyword evidence="4" id="KW-1185">Reference proteome</keyword>
<evidence type="ECO:0000313" key="4">
    <source>
        <dbReference type="Proteomes" id="UP000325577"/>
    </source>
</evidence>
<protein>
    <recommendedName>
        <fullName evidence="2">J domain-containing protein</fullName>
    </recommendedName>
</protein>
<sequence length="358" mass="40771">MERSSSRAEAERWLGIAEKLLTTRDLIGSKTFAFRARESDPWLEPAAKTLAVTDTLLAGEKRINNQHDWYAILQLSCPTHDSELIATQYRRLALLLNPIENKLAFADEAFRLVSDAWSVLSNPSKKSLYDHELDIFWKFDPGPTAGSSRAQEQEHQEQHHNKQQEEQSVRPNPKNSNKKKNITEESEVHSIHDGNSSFWTACPYCYNMYEYPRVYEDCTLRCQNCERAFQAVMIPSPPSISVGKEAYFWCWGFFPLGVSMSNLEKSKGAASNWAPFVPMFSSPQVLDEHNVVNKNVNATVPKHNNVNVGKNSAHRIYIDDHDAFVEVSESNMVPEELVNQLTPFSRECWHNTNCGCVA</sequence>
<dbReference type="InterPro" id="IPR018253">
    <property type="entry name" value="DnaJ_domain_CS"/>
</dbReference>
<dbReference type="EMBL" id="CM018033">
    <property type="protein sequence ID" value="KAA8545659.1"/>
    <property type="molecule type" value="Genomic_DNA"/>
</dbReference>
<dbReference type="OrthoDB" id="10250354at2759"/>
<dbReference type="PANTHER" id="PTHR45496">
    <property type="entry name" value="CHAPERONE DNAJ-DOMAIN SUPERFAMILY PROTEIN"/>
    <property type="match status" value="1"/>
</dbReference>
<gene>
    <name evidence="3" type="ORF">F0562_020890</name>
</gene>
<dbReference type="CDD" id="cd06257">
    <property type="entry name" value="DnaJ"/>
    <property type="match status" value="1"/>
</dbReference>
<evidence type="ECO:0000256" key="1">
    <source>
        <dbReference type="SAM" id="MobiDB-lite"/>
    </source>
</evidence>
<dbReference type="PANTHER" id="PTHR45496:SF19">
    <property type="entry name" value="J DOMAIN-CONTAINING PROTEIN"/>
    <property type="match status" value="1"/>
</dbReference>
<dbReference type="InterPro" id="IPR036869">
    <property type="entry name" value="J_dom_sf"/>
</dbReference>
<evidence type="ECO:0000313" key="3">
    <source>
        <dbReference type="EMBL" id="KAA8545659.1"/>
    </source>
</evidence>